<evidence type="ECO:0000256" key="2">
    <source>
        <dbReference type="ARBA" id="ARBA00038115"/>
    </source>
</evidence>
<sequence length="345" mass="36618">MTRLLIAALMASLVTPMMAQSDSPDIGVPGYDRMDVKSPHRAWPIAASVWYPAGSKTYFARIGDNPIWHGMPVLQAPRVAEGKHPLILFSHGSGGNMDGMAWLLSGLAQEGAMVLAVNHPGSTSGDSSPRRSMRLDERAQDLSAALDVLLAEPAFASYVDLNRIYSVGFSLGGATALNLAGLQFDASAYAPYCGSSAEMQRLDCQFFAKGGVDFANLPAGFSADMRDPRVSKAVAIDPAFTYVATEASLSAMELPVQLINLGDEAGLAASDVSAKGSDLAAKLGDVDYVTLAPASHFTALPECKPQGAAILEEEQDDPICTDPEGADRKEIHRQMLAEIARFLEL</sequence>
<comment type="similarity">
    <text evidence="2">Belongs to the AB hydrolase superfamily. FUS2 hydrolase family.</text>
</comment>
<feature type="domain" description="AB hydrolase-1" evidence="4">
    <location>
        <begin position="87"/>
        <end position="256"/>
    </location>
</feature>
<dbReference type="InterPro" id="IPR000073">
    <property type="entry name" value="AB_hydrolase_1"/>
</dbReference>
<feature type="signal peptide" evidence="3">
    <location>
        <begin position="1"/>
        <end position="19"/>
    </location>
</feature>
<keyword evidence="3" id="KW-0732">Signal</keyword>
<protein>
    <submittedName>
        <fullName evidence="5">Alpha/beta hydrolase family protein</fullName>
    </submittedName>
</protein>
<dbReference type="AlphaFoldDB" id="A0A238JBL9"/>
<evidence type="ECO:0000313" key="5">
    <source>
        <dbReference type="EMBL" id="SMX27557.1"/>
    </source>
</evidence>
<dbReference type="Gene3D" id="3.40.50.1820">
    <property type="entry name" value="alpha/beta hydrolase"/>
    <property type="match status" value="1"/>
</dbReference>
<dbReference type="GO" id="GO:0052689">
    <property type="term" value="F:carboxylic ester hydrolase activity"/>
    <property type="evidence" value="ECO:0007669"/>
    <property type="project" value="UniProtKB-ARBA"/>
</dbReference>
<keyword evidence="1 5" id="KW-0378">Hydrolase</keyword>
<dbReference type="InterPro" id="IPR029058">
    <property type="entry name" value="AB_hydrolase_fold"/>
</dbReference>
<evidence type="ECO:0000259" key="4">
    <source>
        <dbReference type="Pfam" id="PF12697"/>
    </source>
</evidence>
<dbReference type="PANTHER" id="PTHR22946:SF9">
    <property type="entry name" value="POLYKETIDE TRANSFERASE AF380"/>
    <property type="match status" value="1"/>
</dbReference>
<dbReference type="EMBL" id="FXXP01000001">
    <property type="protein sequence ID" value="SMX27557.1"/>
    <property type="molecule type" value="Genomic_DNA"/>
</dbReference>
<dbReference type="Pfam" id="PF12697">
    <property type="entry name" value="Abhydrolase_6"/>
    <property type="match status" value="1"/>
</dbReference>
<accession>A0A238JBL9</accession>
<dbReference type="Proteomes" id="UP000225972">
    <property type="component" value="Unassembled WGS sequence"/>
</dbReference>
<dbReference type="SUPFAM" id="SSF53474">
    <property type="entry name" value="alpha/beta-Hydrolases"/>
    <property type="match status" value="1"/>
</dbReference>
<gene>
    <name evidence="5" type="ORF">TRP8649_01663</name>
</gene>
<keyword evidence="6" id="KW-1185">Reference proteome</keyword>
<reference evidence="6" key="1">
    <citation type="submission" date="2017-05" db="EMBL/GenBank/DDBJ databases">
        <authorList>
            <person name="Rodrigo-Torres L."/>
            <person name="Arahal R. D."/>
            <person name="Lucena T."/>
        </authorList>
    </citation>
    <scope>NUCLEOTIDE SEQUENCE [LARGE SCALE GENOMIC DNA]</scope>
    <source>
        <strain evidence="6">CECT 8649</strain>
    </source>
</reference>
<dbReference type="OrthoDB" id="9814760at2"/>
<dbReference type="InterPro" id="IPR016986">
    <property type="entry name" value="UCP031982_abhydr"/>
</dbReference>
<evidence type="ECO:0000313" key="6">
    <source>
        <dbReference type="Proteomes" id="UP000225972"/>
    </source>
</evidence>
<proteinExistence type="inferred from homology"/>
<dbReference type="PANTHER" id="PTHR22946">
    <property type="entry name" value="DIENELACTONE HYDROLASE DOMAIN-CONTAINING PROTEIN-RELATED"/>
    <property type="match status" value="1"/>
</dbReference>
<name>A0A238JBL9_9RHOB</name>
<organism evidence="5 6">
    <name type="scientific">Pelagimonas phthalicica</name>
    <dbReference type="NCBI Taxonomy" id="1037362"/>
    <lineage>
        <taxon>Bacteria</taxon>
        <taxon>Pseudomonadati</taxon>
        <taxon>Pseudomonadota</taxon>
        <taxon>Alphaproteobacteria</taxon>
        <taxon>Rhodobacterales</taxon>
        <taxon>Roseobacteraceae</taxon>
        <taxon>Pelagimonas</taxon>
    </lineage>
</organism>
<evidence type="ECO:0000256" key="1">
    <source>
        <dbReference type="ARBA" id="ARBA00022801"/>
    </source>
</evidence>
<dbReference type="PIRSF" id="PIRSF031982">
    <property type="entry name" value="UCP031982_abhydr"/>
    <property type="match status" value="1"/>
</dbReference>
<dbReference type="RefSeq" id="WP_099244888.1">
    <property type="nucleotide sequence ID" value="NZ_FXXP01000001.1"/>
</dbReference>
<feature type="chain" id="PRO_5013122254" evidence="3">
    <location>
        <begin position="20"/>
        <end position="345"/>
    </location>
</feature>
<dbReference type="InterPro" id="IPR050261">
    <property type="entry name" value="FrsA_esterase"/>
</dbReference>
<evidence type="ECO:0000256" key="3">
    <source>
        <dbReference type="SAM" id="SignalP"/>
    </source>
</evidence>